<dbReference type="Proteomes" id="UP000799777">
    <property type="component" value="Unassembled WGS sequence"/>
</dbReference>
<evidence type="ECO:0000313" key="2">
    <source>
        <dbReference type="Proteomes" id="UP000799777"/>
    </source>
</evidence>
<sequence length="271" mass="30183">MLDNHMVETLNQQLPRSMAADEEHNVTVHKGEKLLQMMLSDDETAGHVLNPAEEDVKSKFTDMVELNDHGFIGEVNEDCITVTGIEHLSPALHALGLSANMVCDGGKNVMITHTHSEERTNGEVVYAPTQAAHIQICNPSEGVMIVSSDHSASFMGAHQDPPVATVPPLHHWSDIAYFAMARYVYLSRTHVVLSSTDQNSKTYVPWPGVTFDIDSEESKAILGTPNGAGTVWLLIQRKKDFGDRRIEKVTLFYAEKEDDAFRWPSLLFWIV</sequence>
<gene>
    <name evidence="1" type="ORF">EK21DRAFT_118541</name>
</gene>
<organism evidence="1 2">
    <name type="scientific">Setomelanomma holmii</name>
    <dbReference type="NCBI Taxonomy" id="210430"/>
    <lineage>
        <taxon>Eukaryota</taxon>
        <taxon>Fungi</taxon>
        <taxon>Dikarya</taxon>
        <taxon>Ascomycota</taxon>
        <taxon>Pezizomycotina</taxon>
        <taxon>Dothideomycetes</taxon>
        <taxon>Pleosporomycetidae</taxon>
        <taxon>Pleosporales</taxon>
        <taxon>Pleosporineae</taxon>
        <taxon>Phaeosphaeriaceae</taxon>
        <taxon>Setomelanomma</taxon>
    </lineage>
</organism>
<accession>A0A9P4LFY5</accession>
<reference evidence="1" key="1">
    <citation type="journal article" date="2020" name="Stud. Mycol.">
        <title>101 Dothideomycetes genomes: a test case for predicting lifestyles and emergence of pathogens.</title>
        <authorList>
            <person name="Haridas S."/>
            <person name="Albert R."/>
            <person name="Binder M."/>
            <person name="Bloem J."/>
            <person name="Labutti K."/>
            <person name="Salamov A."/>
            <person name="Andreopoulos B."/>
            <person name="Baker S."/>
            <person name="Barry K."/>
            <person name="Bills G."/>
            <person name="Bluhm B."/>
            <person name="Cannon C."/>
            <person name="Castanera R."/>
            <person name="Culley D."/>
            <person name="Daum C."/>
            <person name="Ezra D."/>
            <person name="Gonzalez J."/>
            <person name="Henrissat B."/>
            <person name="Kuo A."/>
            <person name="Liang C."/>
            <person name="Lipzen A."/>
            <person name="Lutzoni F."/>
            <person name="Magnuson J."/>
            <person name="Mondo S."/>
            <person name="Nolan M."/>
            <person name="Ohm R."/>
            <person name="Pangilinan J."/>
            <person name="Park H.-J."/>
            <person name="Ramirez L."/>
            <person name="Alfaro M."/>
            <person name="Sun H."/>
            <person name="Tritt A."/>
            <person name="Yoshinaga Y."/>
            <person name="Zwiers L.-H."/>
            <person name="Turgeon B."/>
            <person name="Goodwin S."/>
            <person name="Spatafora J."/>
            <person name="Crous P."/>
            <person name="Grigoriev I."/>
        </authorList>
    </citation>
    <scope>NUCLEOTIDE SEQUENCE</scope>
    <source>
        <strain evidence="1">CBS 110217</strain>
    </source>
</reference>
<proteinExistence type="predicted"/>
<dbReference type="EMBL" id="ML978331">
    <property type="protein sequence ID" value="KAF2023670.1"/>
    <property type="molecule type" value="Genomic_DNA"/>
</dbReference>
<dbReference type="AlphaFoldDB" id="A0A9P4LFY5"/>
<protein>
    <submittedName>
        <fullName evidence="1">Uncharacterized protein</fullName>
    </submittedName>
</protein>
<comment type="caution">
    <text evidence="1">The sequence shown here is derived from an EMBL/GenBank/DDBJ whole genome shotgun (WGS) entry which is preliminary data.</text>
</comment>
<name>A0A9P4LFY5_9PLEO</name>
<dbReference type="OrthoDB" id="5337308at2759"/>
<keyword evidence="2" id="KW-1185">Reference proteome</keyword>
<evidence type="ECO:0000313" key="1">
    <source>
        <dbReference type="EMBL" id="KAF2023670.1"/>
    </source>
</evidence>